<feature type="transmembrane region" description="Helical" evidence="1">
    <location>
        <begin position="68"/>
        <end position="85"/>
    </location>
</feature>
<name>A0A327YVL2_9FLAO</name>
<evidence type="ECO:0000313" key="3">
    <source>
        <dbReference type="Proteomes" id="UP000249620"/>
    </source>
</evidence>
<keyword evidence="1" id="KW-0472">Membrane</keyword>
<feature type="transmembrane region" description="Helical" evidence="1">
    <location>
        <begin position="129"/>
        <end position="149"/>
    </location>
</feature>
<keyword evidence="1" id="KW-1133">Transmembrane helix</keyword>
<feature type="transmembrane region" description="Helical" evidence="1">
    <location>
        <begin position="43"/>
        <end position="61"/>
    </location>
</feature>
<evidence type="ECO:0000256" key="1">
    <source>
        <dbReference type="SAM" id="Phobius"/>
    </source>
</evidence>
<feature type="transmembrane region" description="Helical" evidence="1">
    <location>
        <begin position="97"/>
        <end position="117"/>
    </location>
</feature>
<gene>
    <name evidence="2" type="ORF">B0I03_101203</name>
</gene>
<feature type="transmembrane region" description="Helical" evidence="1">
    <location>
        <begin position="186"/>
        <end position="206"/>
    </location>
</feature>
<dbReference type="EMBL" id="QLMI01000001">
    <property type="protein sequence ID" value="RAK25043.1"/>
    <property type="molecule type" value="Genomic_DNA"/>
</dbReference>
<comment type="caution">
    <text evidence="2">The sequence shown here is derived from an EMBL/GenBank/DDBJ whole genome shotgun (WGS) entry which is preliminary data.</text>
</comment>
<keyword evidence="3" id="KW-1185">Reference proteome</keyword>
<dbReference type="RefSeq" id="WP_111565622.1">
    <property type="nucleotide sequence ID" value="NZ_QLMI01000001.1"/>
</dbReference>
<feature type="transmembrane region" description="Helical" evidence="1">
    <location>
        <begin position="20"/>
        <end position="37"/>
    </location>
</feature>
<proteinExistence type="predicted"/>
<accession>A0A327YVL2</accession>
<organism evidence="2 3">
    <name type="scientific">Flavobacterium aquaticum</name>
    <dbReference type="NCBI Taxonomy" id="1236486"/>
    <lineage>
        <taxon>Bacteria</taxon>
        <taxon>Pseudomonadati</taxon>
        <taxon>Bacteroidota</taxon>
        <taxon>Flavobacteriia</taxon>
        <taxon>Flavobacteriales</taxon>
        <taxon>Flavobacteriaceae</taxon>
        <taxon>Flavobacterium</taxon>
    </lineage>
</organism>
<evidence type="ECO:0008006" key="4">
    <source>
        <dbReference type="Google" id="ProtNLM"/>
    </source>
</evidence>
<protein>
    <recommendedName>
        <fullName evidence="4">YhhN-like protein</fullName>
    </recommendedName>
</protein>
<dbReference type="OrthoDB" id="1366317at2"/>
<reference evidence="2 3" key="1">
    <citation type="submission" date="2018-06" db="EMBL/GenBank/DDBJ databases">
        <title>Genomic Encyclopedia of Type Strains, Phase III (KMG-III): the genomes of soil and plant-associated and newly described type strains.</title>
        <authorList>
            <person name="Whitman W."/>
        </authorList>
    </citation>
    <scope>NUCLEOTIDE SEQUENCE [LARGE SCALE GENOMIC DNA]</scope>
    <source>
        <strain evidence="2 3">CGMCC 1.12398</strain>
    </source>
</reference>
<sequence length="238" mass="28722">MVKQLFKIDKNIDSRASVALYVYFISHICYLFFYRVYEDMDIAFIFKPIIVPSIAFAYFFITKSLKIYLNLSLFLVIFFADNLILLEDQELKVFSTYLYLIAVGILFNYVVTDSQLFRKNQFLKDNFKYFIISYLVLVILYKVASMSFNYEFKEFFVVIGYIIMFLMVLILSIYNALRFKSIASRFLLLTILCLFFSDMFIVLNKYYFKNDIFIYISCIIEIPVYYFLLKYLLYREKY</sequence>
<evidence type="ECO:0000313" key="2">
    <source>
        <dbReference type="EMBL" id="RAK25043.1"/>
    </source>
</evidence>
<dbReference type="AlphaFoldDB" id="A0A327YVL2"/>
<feature type="transmembrane region" description="Helical" evidence="1">
    <location>
        <begin position="212"/>
        <end position="233"/>
    </location>
</feature>
<feature type="transmembrane region" description="Helical" evidence="1">
    <location>
        <begin position="155"/>
        <end position="174"/>
    </location>
</feature>
<dbReference type="Proteomes" id="UP000249620">
    <property type="component" value="Unassembled WGS sequence"/>
</dbReference>
<keyword evidence="1" id="KW-0812">Transmembrane</keyword>